<reference evidence="11 12" key="1">
    <citation type="submission" date="2017-06" db="EMBL/GenBank/DDBJ databases">
        <authorList>
            <person name="Kim H.J."/>
            <person name="Triplett B.A."/>
        </authorList>
    </citation>
    <scope>NUCLEOTIDE SEQUENCE [LARGE SCALE GENOMIC DNA]</scope>
    <source>
        <strain evidence="11 12">DSM 19307</strain>
    </source>
</reference>
<keyword evidence="4 9" id="KW-0028">Amino-acid biosynthesis</keyword>
<keyword evidence="12" id="KW-1185">Reference proteome</keyword>
<dbReference type="GO" id="GO:0005829">
    <property type="term" value="C:cytosol"/>
    <property type="evidence" value="ECO:0007669"/>
    <property type="project" value="TreeGrafter"/>
</dbReference>
<dbReference type="InterPro" id="IPR018204">
    <property type="entry name" value="Trp_synthase_alpha_AS"/>
</dbReference>
<dbReference type="FunFam" id="3.20.20.70:FF:000037">
    <property type="entry name" value="Tryptophan synthase alpha chain"/>
    <property type="match status" value="1"/>
</dbReference>
<dbReference type="HAMAP" id="MF_00131">
    <property type="entry name" value="Trp_synth_alpha"/>
    <property type="match status" value="1"/>
</dbReference>
<evidence type="ECO:0000256" key="5">
    <source>
        <dbReference type="ARBA" id="ARBA00022822"/>
    </source>
</evidence>
<evidence type="ECO:0000313" key="11">
    <source>
        <dbReference type="EMBL" id="SNT36456.1"/>
    </source>
</evidence>
<accession>A0A239M134</accession>
<proteinExistence type="inferred from homology"/>
<evidence type="ECO:0000256" key="6">
    <source>
        <dbReference type="ARBA" id="ARBA00023141"/>
    </source>
</evidence>
<organism evidence="11 12">
    <name type="scientific">Ekhidna lutea</name>
    <dbReference type="NCBI Taxonomy" id="447679"/>
    <lineage>
        <taxon>Bacteria</taxon>
        <taxon>Pseudomonadati</taxon>
        <taxon>Bacteroidota</taxon>
        <taxon>Cytophagia</taxon>
        <taxon>Cytophagales</taxon>
        <taxon>Reichenbachiellaceae</taxon>
        <taxon>Ekhidna</taxon>
    </lineage>
</organism>
<dbReference type="Proteomes" id="UP000198393">
    <property type="component" value="Unassembled WGS sequence"/>
</dbReference>
<dbReference type="NCBIfam" id="TIGR00262">
    <property type="entry name" value="trpA"/>
    <property type="match status" value="1"/>
</dbReference>
<dbReference type="InterPro" id="IPR002028">
    <property type="entry name" value="Trp_synthase_suA"/>
</dbReference>
<keyword evidence="6 9" id="KW-0057">Aromatic amino acid biosynthesis</keyword>
<protein>
    <recommendedName>
        <fullName evidence="9">Tryptophan synthase alpha chain</fullName>
        <ecNumber evidence="9">4.2.1.20</ecNumber>
    </recommendedName>
</protein>
<dbReference type="EMBL" id="FZPD01000006">
    <property type="protein sequence ID" value="SNT36456.1"/>
    <property type="molecule type" value="Genomic_DNA"/>
</dbReference>
<dbReference type="GO" id="GO:0004834">
    <property type="term" value="F:tryptophan synthase activity"/>
    <property type="evidence" value="ECO:0007669"/>
    <property type="project" value="UniProtKB-UniRule"/>
</dbReference>
<dbReference type="PANTHER" id="PTHR43406">
    <property type="entry name" value="TRYPTOPHAN SYNTHASE, ALPHA CHAIN"/>
    <property type="match status" value="1"/>
</dbReference>
<evidence type="ECO:0000256" key="2">
    <source>
        <dbReference type="ARBA" id="ARBA00004733"/>
    </source>
</evidence>
<comment type="subunit">
    <text evidence="3 9">Tetramer of two alpha and two beta chains.</text>
</comment>
<dbReference type="InterPro" id="IPR011060">
    <property type="entry name" value="RibuloseP-bd_barrel"/>
</dbReference>
<evidence type="ECO:0000256" key="10">
    <source>
        <dbReference type="RuleBase" id="RU003662"/>
    </source>
</evidence>
<evidence type="ECO:0000256" key="3">
    <source>
        <dbReference type="ARBA" id="ARBA00011270"/>
    </source>
</evidence>
<dbReference type="UniPathway" id="UPA00035">
    <property type="reaction ID" value="UER00044"/>
</dbReference>
<comment type="catalytic activity">
    <reaction evidence="8 9">
        <text>(1S,2R)-1-C-(indol-3-yl)glycerol 3-phosphate + L-serine = D-glyceraldehyde 3-phosphate + L-tryptophan + H2O</text>
        <dbReference type="Rhea" id="RHEA:10532"/>
        <dbReference type="ChEBI" id="CHEBI:15377"/>
        <dbReference type="ChEBI" id="CHEBI:33384"/>
        <dbReference type="ChEBI" id="CHEBI:57912"/>
        <dbReference type="ChEBI" id="CHEBI:58866"/>
        <dbReference type="ChEBI" id="CHEBI:59776"/>
        <dbReference type="EC" id="4.2.1.20"/>
    </reaction>
</comment>
<dbReference type="PANTHER" id="PTHR43406:SF1">
    <property type="entry name" value="TRYPTOPHAN SYNTHASE ALPHA CHAIN, CHLOROPLASTIC"/>
    <property type="match status" value="1"/>
</dbReference>
<feature type="active site" description="Proton acceptor" evidence="9">
    <location>
        <position position="62"/>
    </location>
</feature>
<dbReference type="EC" id="4.2.1.20" evidence="9"/>
<dbReference type="SUPFAM" id="SSF51366">
    <property type="entry name" value="Ribulose-phoshate binding barrel"/>
    <property type="match status" value="1"/>
</dbReference>
<evidence type="ECO:0000313" key="12">
    <source>
        <dbReference type="Proteomes" id="UP000198393"/>
    </source>
</evidence>
<feature type="active site" description="Proton acceptor" evidence="9">
    <location>
        <position position="51"/>
    </location>
</feature>
<comment type="function">
    <text evidence="1 9">The alpha subunit is responsible for the aldol cleavage of indoleglycerol phosphate to indole and glyceraldehyde 3-phosphate.</text>
</comment>
<dbReference type="PROSITE" id="PS00167">
    <property type="entry name" value="TRP_SYNTHASE_ALPHA"/>
    <property type="match status" value="1"/>
</dbReference>
<gene>
    <name evidence="9" type="primary">trpA</name>
    <name evidence="11" type="ORF">SAMN05421640_3568</name>
</gene>
<dbReference type="AlphaFoldDB" id="A0A239M134"/>
<dbReference type="InterPro" id="IPR013785">
    <property type="entry name" value="Aldolase_TIM"/>
</dbReference>
<evidence type="ECO:0000256" key="8">
    <source>
        <dbReference type="ARBA" id="ARBA00049047"/>
    </source>
</evidence>
<keyword evidence="7 9" id="KW-0456">Lyase</keyword>
<sequence length="261" mass="29105">MEKLTVMNRIDHVFIERNDTLNVYFTAGYPVLDDTISVARSLEEAGADMLEIGIPFSDPVADGPTIQESSQQALENGMTIEVLFGQLKSLREHVTIPVLLMGYVNPIIQYGIERFCDKCAEVGIDGVIVPDLPMQEYLDHYEANFKEKGIHNIFLISPNTTETRIREIDENSSGFIYVVSSSSITGAKTGVQEGQLAYYQRIQEMKLKNRRLIGFGISDKETYQTACKYADGAIIGSAFIKQLKNDASDSAIKEFVKGIKK</sequence>
<name>A0A239M134_EKHLU</name>
<dbReference type="Gene3D" id="3.20.20.70">
    <property type="entry name" value="Aldolase class I"/>
    <property type="match status" value="1"/>
</dbReference>
<keyword evidence="5 9" id="KW-0822">Tryptophan biosynthesis</keyword>
<comment type="pathway">
    <text evidence="2 9">Amino-acid biosynthesis; L-tryptophan biosynthesis; L-tryptophan from chorismate: step 5/5.</text>
</comment>
<comment type="similarity">
    <text evidence="9 10">Belongs to the TrpA family.</text>
</comment>
<evidence type="ECO:0000256" key="9">
    <source>
        <dbReference type="HAMAP-Rule" id="MF_00131"/>
    </source>
</evidence>
<evidence type="ECO:0000256" key="7">
    <source>
        <dbReference type="ARBA" id="ARBA00023239"/>
    </source>
</evidence>
<evidence type="ECO:0000256" key="1">
    <source>
        <dbReference type="ARBA" id="ARBA00003365"/>
    </source>
</evidence>
<dbReference type="CDD" id="cd04724">
    <property type="entry name" value="Tryptophan_synthase_alpha"/>
    <property type="match status" value="1"/>
</dbReference>
<dbReference type="Pfam" id="PF00290">
    <property type="entry name" value="Trp_syntA"/>
    <property type="match status" value="1"/>
</dbReference>
<evidence type="ECO:0000256" key="4">
    <source>
        <dbReference type="ARBA" id="ARBA00022605"/>
    </source>
</evidence>
<dbReference type="RefSeq" id="WP_317043996.1">
    <property type="nucleotide sequence ID" value="NZ_FZPD01000006.1"/>
</dbReference>